<evidence type="ECO:0000313" key="2">
    <source>
        <dbReference type="EMBL" id="GKT34630.1"/>
    </source>
</evidence>
<proteinExistence type="predicted"/>
<dbReference type="InterPro" id="IPR002049">
    <property type="entry name" value="LE_dom"/>
</dbReference>
<comment type="caution">
    <text evidence="2">The sequence shown here is derived from an EMBL/GenBank/DDBJ whole genome shotgun (WGS) entry which is preliminary data.</text>
</comment>
<feature type="domain" description="Laminin EGF-like" evidence="1">
    <location>
        <begin position="295"/>
        <end position="324"/>
    </location>
</feature>
<gene>
    <name evidence="2" type="ORF">ADUPG1_007949</name>
</gene>
<dbReference type="Proteomes" id="UP001057375">
    <property type="component" value="Unassembled WGS sequence"/>
</dbReference>
<protein>
    <recommendedName>
        <fullName evidence="1">Laminin EGF-like domain-containing protein</fullName>
    </recommendedName>
</protein>
<name>A0ABQ5KUC4_9EUKA</name>
<accession>A0ABQ5KUC4</accession>
<evidence type="ECO:0000259" key="1">
    <source>
        <dbReference type="Pfam" id="PF00053"/>
    </source>
</evidence>
<evidence type="ECO:0000313" key="3">
    <source>
        <dbReference type="Proteomes" id="UP001057375"/>
    </source>
</evidence>
<keyword evidence="3" id="KW-1185">Reference proteome</keyword>
<feature type="non-terminal residue" evidence="2">
    <location>
        <position position="858"/>
    </location>
</feature>
<sequence length="858" mass="92118">MYFVPQFIYVPSESHCSLSVVPFDDLSSIVPSSSKNMSIISSNVIVDGVTVDASSSSTATVSVSVFPPVPLPSHSAAIQSTSDPASSSVPLGIGLGVSLSVLSEFTSIDDDEGTATLTLCINDTVQFSVEMLMKYSDFESMSECSDWYVFSDETASSLVSSLIYDSVPTHRGHWVMKYLEDVSNVSLSQRPSPVIIFHVSALGMLSVFMSLNRSDGSIPSISVSMLRSPVIQGVSLSELGGFSLNDLSSPIVFVMNPVSSSSDSSLSSSFSSSATLSRLVESPTSSDIPIFSCVHGIWIDGECQCQAGFSGHACDVCEAGKYVNWRDRCVSLSQPTDEDAFFSTVSTSFAGITGADGMSVCHGQILLTNSSTADVFISYGLVHEHELCGAYVSSSHTLVVWGGRVMGDVHVEYGGYVSVLGQELWVEVNEDINYCAEYLFSPASIAMVEEFSMGIHVDNTIIQCVSFVPSEIPIDPEDSWEEIVIINAPGDSYSSLTVNSPDSDIPPFDIATSFSDLSTVVSLEEDDRSSLNSKFVNRMLGSGVDSNSFPSQPTPIPLLITLPIGPAFASHVYVSGSDLCFGGLPSLGSHSAFFSAACAVRMTYILPVSDDSWGVELRVVGIDSALFYSGRVYRVMLVLTSPSLDAAVFVEMSASGLIRVFKWHVDKYLSDSESVEAPISLFMLGSVPDLDLGSSLLLETDSVSAINSYTEVVPVRSMDSFNDLIGENDLSFSINRPLVPNITYCAHGTLTIEEGSAICECDDRWRGDSCDTCSLAYWDDELGGCTHVNCRDRCDDGRCYAFNDDAAICGCDDDTQLDIVVSPYISRSLFNHSYGDIGDVSPIFGFSDDACSIHSSYP</sequence>
<reference evidence="2" key="1">
    <citation type="submission" date="2022-03" db="EMBL/GenBank/DDBJ databases">
        <title>Draft genome sequence of Aduncisulcus paluster, a free-living microaerophilic Fornicata.</title>
        <authorList>
            <person name="Yuyama I."/>
            <person name="Kume K."/>
            <person name="Tamura T."/>
            <person name="Inagaki Y."/>
            <person name="Hashimoto T."/>
        </authorList>
    </citation>
    <scope>NUCLEOTIDE SEQUENCE</scope>
    <source>
        <strain evidence="2">NY0171</strain>
    </source>
</reference>
<dbReference type="Pfam" id="PF00053">
    <property type="entry name" value="EGF_laminin"/>
    <property type="match status" value="1"/>
</dbReference>
<dbReference type="EMBL" id="BQXS01010840">
    <property type="protein sequence ID" value="GKT34630.1"/>
    <property type="molecule type" value="Genomic_DNA"/>
</dbReference>
<organism evidence="2 3">
    <name type="scientific">Aduncisulcus paluster</name>
    <dbReference type="NCBI Taxonomy" id="2918883"/>
    <lineage>
        <taxon>Eukaryota</taxon>
        <taxon>Metamonada</taxon>
        <taxon>Carpediemonas-like organisms</taxon>
        <taxon>Aduncisulcus</taxon>
    </lineage>
</organism>